<accession>M0IWN3</accession>
<evidence type="ECO:0000313" key="3">
    <source>
        <dbReference type="Proteomes" id="UP000011534"/>
    </source>
</evidence>
<dbReference type="PANTHER" id="PTHR46564">
    <property type="entry name" value="TRANSPOSASE"/>
    <property type="match status" value="1"/>
</dbReference>
<evidence type="ECO:0000313" key="2">
    <source>
        <dbReference type="EMBL" id="EMA01131.1"/>
    </source>
</evidence>
<name>M0IWN3_HALVA</name>
<dbReference type="PANTHER" id="PTHR46564:SF1">
    <property type="entry name" value="TRANSPOSASE"/>
    <property type="match status" value="1"/>
</dbReference>
<dbReference type="PATRIC" id="fig|662477.6.peg.3387"/>
<dbReference type="NCBIfam" id="NF033545">
    <property type="entry name" value="transpos_IS630"/>
    <property type="match status" value="1"/>
</dbReference>
<protein>
    <submittedName>
        <fullName evidence="2">IS630-type transposase ISHwa7</fullName>
    </submittedName>
</protein>
<dbReference type="Proteomes" id="UP000011534">
    <property type="component" value="Unassembled WGS sequence"/>
</dbReference>
<sequence>KPQPYDYRRPENTEEILDERLQEALDEVQESDSDEDDLMTDGGCTVGFFDETFPKPEDVYQRVWDFETPSQQVSTDRFDANTFGFYALNGADAVELMPNSQSESVCEFLRRIREENPAGPLVVILDNYPSHHANDVKELADELGIQLVFLPKYSPHLNPIEPLWRELKYALSRVFVTDEDAFQSLIQELFDTLSEKLSYAADWIDTFLNDFRKLRQ</sequence>
<dbReference type="InterPro" id="IPR036397">
    <property type="entry name" value="RNaseH_sf"/>
</dbReference>
<dbReference type="AlphaFoldDB" id="M0IWN3"/>
<keyword evidence="3" id="KW-1185">Reference proteome</keyword>
<organism evidence="2 3">
    <name type="scientific">Haloarcula vallismortis ATCC 29715</name>
    <dbReference type="NCBI Taxonomy" id="662477"/>
    <lineage>
        <taxon>Archaea</taxon>
        <taxon>Methanobacteriati</taxon>
        <taxon>Methanobacteriota</taxon>
        <taxon>Stenosarchaea group</taxon>
        <taxon>Halobacteria</taxon>
        <taxon>Halobacteriales</taxon>
        <taxon>Haloarculaceae</taxon>
        <taxon>Haloarcula</taxon>
    </lineage>
</organism>
<feature type="non-terminal residue" evidence="2">
    <location>
        <position position="1"/>
    </location>
</feature>
<dbReference type="InterPro" id="IPR047655">
    <property type="entry name" value="Transpos_IS630-like"/>
</dbReference>
<dbReference type="InterPro" id="IPR012337">
    <property type="entry name" value="RNaseH-like_sf"/>
</dbReference>
<dbReference type="SUPFAM" id="SSF53098">
    <property type="entry name" value="Ribonuclease H-like"/>
    <property type="match status" value="1"/>
</dbReference>
<feature type="domain" description="Tc1-like transposase DDE" evidence="1">
    <location>
        <begin position="46"/>
        <end position="180"/>
    </location>
</feature>
<dbReference type="Gene3D" id="3.30.420.10">
    <property type="entry name" value="Ribonuclease H-like superfamily/Ribonuclease H"/>
    <property type="match status" value="1"/>
</dbReference>
<dbReference type="Pfam" id="PF13358">
    <property type="entry name" value="DDE_3"/>
    <property type="match status" value="1"/>
</dbReference>
<comment type="caution">
    <text evidence="2">The sequence shown here is derived from an EMBL/GenBank/DDBJ whole genome shotgun (WGS) entry which is preliminary data.</text>
</comment>
<evidence type="ECO:0000259" key="1">
    <source>
        <dbReference type="Pfam" id="PF13358"/>
    </source>
</evidence>
<dbReference type="GO" id="GO:0003676">
    <property type="term" value="F:nucleic acid binding"/>
    <property type="evidence" value="ECO:0007669"/>
    <property type="project" value="InterPro"/>
</dbReference>
<dbReference type="InterPro" id="IPR038717">
    <property type="entry name" value="Tc1-like_DDE_dom"/>
</dbReference>
<proteinExistence type="predicted"/>
<dbReference type="OrthoDB" id="221286at2157"/>
<dbReference type="RefSeq" id="WP_004518228.1">
    <property type="nucleotide sequence ID" value="NZ_AOLQ01000068.1"/>
</dbReference>
<dbReference type="EMBL" id="AOLQ01000068">
    <property type="protein sequence ID" value="EMA01131.1"/>
    <property type="molecule type" value="Genomic_DNA"/>
</dbReference>
<reference evidence="2 3" key="1">
    <citation type="journal article" date="2014" name="PLoS Genet.">
        <title>Phylogenetically driven sequencing of extremely halophilic archaea reveals strategies for static and dynamic osmo-response.</title>
        <authorList>
            <person name="Becker E.A."/>
            <person name="Seitzer P.M."/>
            <person name="Tritt A."/>
            <person name="Larsen D."/>
            <person name="Krusor M."/>
            <person name="Yao A.I."/>
            <person name="Wu D."/>
            <person name="Madern D."/>
            <person name="Eisen J.A."/>
            <person name="Darling A.E."/>
            <person name="Facciotti M.T."/>
        </authorList>
    </citation>
    <scope>NUCLEOTIDE SEQUENCE [LARGE SCALE GENOMIC DNA]</scope>
    <source>
        <strain evidence="2 3">ATCC 29715</strain>
    </source>
</reference>
<gene>
    <name evidence="2" type="ORF">C437_17317</name>
</gene>